<gene>
    <name evidence="2" type="ORF">D9Q98_009451</name>
</gene>
<evidence type="ECO:0000256" key="1">
    <source>
        <dbReference type="SAM" id="SignalP"/>
    </source>
</evidence>
<reference evidence="2" key="1">
    <citation type="journal article" date="2019" name="Plant J.">
        <title>Chlorella vulgaris genome assembly and annotation reveals the molecular basis for metabolic acclimation to high light conditions.</title>
        <authorList>
            <person name="Cecchin M."/>
            <person name="Marcolungo L."/>
            <person name="Rossato M."/>
            <person name="Girolomoni L."/>
            <person name="Cosentino E."/>
            <person name="Cuine S."/>
            <person name="Li-Beisson Y."/>
            <person name="Delledonne M."/>
            <person name="Ballottari M."/>
        </authorList>
    </citation>
    <scope>NUCLEOTIDE SEQUENCE</scope>
    <source>
        <strain evidence="2">211/11P</strain>
    </source>
</reference>
<dbReference type="AlphaFoldDB" id="A0A9D4YSH8"/>
<dbReference type="OrthoDB" id="514667at2759"/>
<dbReference type="Proteomes" id="UP001055712">
    <property type="component" value="Unassembled WGS sequence"/>
</dbReference>
<comment type="caution">
    <text evidence="2">The sequence shown here is derived from an EMBL/GenBank/DDBJ whole genome shotgun (WGS) entry which is preliminary data.</text>
</comment>
<dbReference type="EMBL" id="SIDB01000013">
    <property type="protein sequence ID" value="KAI3424089.1"/>
    <property type="molecule type" value="Genomic_DNA"/>
</dbReference>
<proteinExistence type="predicted"/>
<sequence length="176" mass="17936">MTPGRSKALFFASLGWLLAPLAAQARVLAQTAEPNPFLPTPGSSPSLAAAPLPPILPAAAAPLAPAPPASAPVAEYDPCACTTTGFSAGLNTNTVGCGQHELVAGSAAFSCFINDPRLCLQDVPLTPSQFLPGAAGRQCSEQEAQAYLPRVSTLIVNTPQLASFANALRQANLSSI</sequence>
<evidence type="ECO:0000313" key="2">
    <source>
        <dbReference type="EMBL" id="KAI3424089.1"/>
    </source>
</evidence>
<reference evidence="2" key="2">
    <citation type="submission" date="2020-11" db="EMBL/GenBank/DDBJ databases">
        <authorList>
            <person name="Cecchin M."/>
            <person name="Marcolungo L."/>
            <person name="Rossato M."/>
            <person name="Girolomoni L."/>
            <person name="Cosentino E."/>
            <person name="Cuine S."/>
            <person name="Li-Beisson Y."/>
            <person name="Delledonne M."/>
            <person name="Ballottari M."/>
        </authorList>
    </citation>
    <scope>NUCLEOTIDE SEQUENCE</scope>
    <source>
        <strain evidence="2">211/11P</strain>
        <tissue evidence="2">Whole cell</tissue>
    </source>
</reference>
<keyword evidence="1" id="KW-0732">Signal</keyword>
<accession>A0A9D4YSH8</accession>
<feature type="chain" id="PRO_5039401506" evidence="1">
    <location>
        <begin position="26"/>
        <end position="176"/>
    </location>
</feature>
<keyword evidence="3" id="KW-1185">Reference proteome</keyword>
<evidence type="ECO:0000313" key="3">
    <source>
        <dbReference type="Proteomes" id="UP001055712"/>
    </source>
</evidence>
<organism evidence="2 3">
    <name type="scientific">Chlorella vulgaris</name>
    <name type="common">Green alga</name>
    <dbReference type="NCBI Taxonomy" id="3077"/>
    <lineage>
        <taxon>Eukaryota</taxon>
        <taxon>Viridiplantae</taxon>
        <taxon>Chlorophyta</taxon>
        <taxon>core chlorophytes</taxon>
        <taxon>Trebouxiophyceae</taxon>
        <taxon>Chlorellales</taxon>
        <taxon>Chlorellaceae</taxon>
        <taxon>Chlorella clade</taxon>
        <taxon>Chlorella</taxon>
    </lineage>
</organism>
<protein>
    <submittedName>
        <fullName evidence="2">Uncharacterized protein</fullName>
    </submittedName>
</protein>
<feature type="signal peptide" evidence="1">
    <location>
        <begin position="1"/>
        <end position="25"/>
    </location>
</feature>
<name>A0A9D4YSH8_CHLVU</name>